<evidence type="ECO:0000256" key="6">
    <source>
        <dbReference type="ARBA" id="ARBA00022833"/>
    </source>
</evidence>
<dbReference type="CDD" id="cd03800">
    <property type="entry name" value="GT4_sucrose_synthase"/>
    <property type="match status" value="1"/>
</dbReference>
<dbReference type="Gene3D" id="3.40.50.2000">
    <property type="entry name" value="Glycogen Phosphorylase B"/>
    <property type="match status" value="2"/>
</dbReference>
<keyword evidence="5 9" id="KW-0479">Metal-binding</keyword>
<evidence type="ECO:0000313" key="11">
    <source>
        <dbReference type="EMBL" id="MBT1698535.1"/>
    </source>
</evidence>
<keyword evidence="8 9" id="KW-0119">Carbohydrate metabolism</keyword>
<evidence type="ECO:0000256" key="8">
    <source>
        <dbReference type="ARBA" id="ARBA00023277"/>
    </source>
</evidence>
<organism evidence="11 12">
    <name type="scientific">Chryseosolibacter histidini</name>
    <dbReference type="NCBI Taxonomy" id="2782349"/>
    <lineage>
        <taxon>Bacteria</taxon>
        <taxon>Pseudomonadati</taxon>
        <taxon>Bacteroidota</taxon>
        <taxon>Cytophagia</taxon>
        <taxon>Cytophagales</taxon>
        <taxon>Chryseotaleaceae</taxon>
        <taxon>Chryseosolibacter</taxon>
    </lineage>
</organism>
<dbReference type="HAMAP" id="MF_00067">
    <property type="entry name" value="GmhA"/>
    <property type="match status" value="1"/>
</dbReference>
<dbReference type="GO" id="GO:0005975">
    <property type="term" value="P:carbohydrate metabolic process"/>
    <property type="evidence" value="ECO:0007669"/>
    <property type="project" value="UniProtKB-UniRule"/>
</dbReference>
<keyword evidence="6 9" id="KW-0862">Zinc</keyword>
<evidence type="ECO:0000256" key="7">
    <source>
        <dbReference type="ARBA" id="ARBA00023235"/>
    </source>
</evidence>
<dbReference type="InterPro" id="IPR046348">
    <property type="entry name" value="SIS_dom_sf"/>
</dbReference>
<keyword evidence="7 9" id="KW-0413">Isomerase</keyword>
<dbReference type="PROSITE" id="PS51464">
    <property type="entry name" value="SIS"/>
    <property type="match status" value="1"/>
</dbReference>
<comment type="pathway">
    <text evidence="9">Carbohydrate biosynthesis; D-glycero-D-manno-heptose 7-phosphate biosynthesis; D-glycero-alpha-D-manno-heptose 7-phosphate and D-glycero-beta-D-manno-heptose 7-phosphate from sedoheptulose 7-phosphate: step 1/1.</text>
</comment>
<evidence type="ECO:0000259" key="10">
    <source>
        <dbReference type="PROSITE" id="PS51464"/>
    </source>
</evidence>
<dbReference type="Pfam" id="PF00534">
    <property type="entry name" value="Glycos_transf_1"/>
    <property type="match status" value="1"/>
</dbReference>
<dbReference type="InterPro" id="IPR001347">
    <property type="entry name" value="SIS_dom"/>
</dbReference>
<feature type="binding site" evidence="9">
    <location>
        <position position="477"/>
    </location>
    <ligand>
        <name>substrate</name>
    </ligand>
</feature>
<dbReference type="SUPFAM" id="SSF53756">
    <property type="entry name" value="UDP-Glycosyltransferase/glycogen phosphorylase"/>
    <property type="match status" value="1"/>
</dbReference>
<sequence>MKRRIAFISEHASPLAALGGVDSGGQNVYVGELARHLAATGYQVDIFTRRDNAQLPEIVSWTSDVRIIHINAGPAAQLEKEKLLPYMPEFTANMLAFMNREAVHYRLIHANFFMSALVAAEIKQMLGIPFVVTFHALGSIRKIFQGERDKFPATRIDIEKRVVAEADRIIAECPQDKEDLIQYYNAPVDKITVIPCGFNTQEFYPIDQFLARMVLNIKSDEHIILQLGRMVPRKGVDNVIRALARIKKVSVPVRLIVVGGETDDVDPVSNPEIARLQAIAAEEGVEESVSFAGRKSRDILKYYYAAADVFVTTPWYEPFGITPLEAMACGTPVIGSNVGGIKYSVEDGKTGYLVPPNDPDCLAVKLYELLHDPALRKKMGENAIKRVNLHFTWAKVSQQMAAVYERILDKDHEEDAVVFIEGAFDHAVNAFQESKNALVQSILEASVLLTQCFKRGKKVLVCGNGGSAAESQHLTAELVGRFEIPERKALPAISLTTDTSVLTAWSNDIGYEDIFARQVEALGQKGDILFCFSTSGQSVNVINAMKVALDKEMTCIALSGKGGGEMSSYAQVNLVVPSDSTQRIQELHLHILHTLCHLVEIKLFGNTRQAVPVQHHHYTNGNGNGNGKTTEKDKIMYARL</sequence>
<evidence type="ECO:0000256" key="4">
    <source>
        <dbReference type="ARBA" id="ARBA00022490"/>
    </source>
</evidence>
<protein>
    <recommendedName>
        <fullName evidence="9">Phosphoheptose isomerase</fullName>
        <ecNumber evidence="9">5.3.1.28</ecNumber>
    </recommendedName>
    <alternativeName>
        <fullName evidence="9">Sedoheptulose 7-phosphate isomerase</fullName>
    </alternativeName>
</protein>
<evidence type="ECO:0000256" key="3">
    <source>
        <dbReference type="ARBA" id="ARBA00009894"/>
    </source>
</evidence>
<dbReference type="InterPro" id="IPR004515">
    <property type="entry name" value="Phosphoheptose_Isoase"/>
</dbReference>
<name>A0AAP2DLI2_9BACT</name>
<dbReference type="Pfam" id="PF13580">
    <property type="entry name" value="SIS_2"/>
    <property type="match status" value="1"/>
</dbReference>
<dbReference type="EMBL" id="JAHESF010000015">
    <property type="protein sequence ID" value="MBT1698535.1"/>
    <property type="molecule type" value="Genomic_DNA"/>
</dbReference>
<keyword evidence="11" id="KW-0328">Glycosyltransferase</keyword>
<dbReference type="RefSeq" id="WP_254164818.1">
    <property type="nucleotide sequence ID" value="NZ_JAHESF010000015.1"/>
</dbReference>
<dbReference type="EC" id="5.3.1.28" evidence="9"/>
<gene>
    <name evidence="9" type="primary">gmhA</name>
    <name evidence="11" type="ORF">KK083_16710</name>
</gene>
<keyword evidence="4 9" id="KW-0963">Cytoplasm</keyword>
<reference evidence="11 12" key="1">
    <citation type="submission" date="2021-05" db="EMBL/GenBank/DDBJ databases">
        <title>A Polyphasic approach of four new species of the genus Ohtaekwangia: Ohtaekwangia histidinii sp. nov., Ohtaekwangia cretensis sp. nov., Ohtaekwangia indiensis sp. nov., Ohtaekwangia reichenbachii sp. nov. from diverse environment.</title>
        <authorList>
            <person name="Octaviana S."/>
        </authorList>
    </citation>
    <scope>NUCLEOTIDE SEQUENCE [LARGE SCALE GENOMIC DNA]</scope>
    <source>
        <strain evidence="11 12">PWU4</strain>
    </source>
</reference>
<feature type="domain" description="SIS" evidence="10">
    <location>
        <begin position="449"/>
        <end position="605"/>
    </location>
</feature>
<feature type="binding site" evidence="9">
    <location>
        <position position="585"/>
    </location>
    <ligand>
        <name>Zn(2+)</name>
        <dbReference type="ChEBI" id="CHEBI:29105"/>
    </ligand>
</feature>
<dbReference type="GO" id="GO:0097367">
    <property type="term" value="F:carbohydrate derivative binding"/>
    <property type="evidence" value="ECO:0007669"/>
    <property type="project" value="InterPro"/>
</dbReference>
<feature type="binding site" evidence="9">
    <location>
        <position position="538"/>
    </location>
    <ligand>
        <name>substrate</name>
    </ligand>
</feature>
<dbReference type="Proteomes" id="UP001319200">
    <property type="component" value="Unassembled WGS sequence"/>
</dbReference>
<dbReference type="PANTHER" id="PTHR30390">
    <property type="entry name" value="SEDOHEPTULOSE 7-PHOSPHATE ISOMERASE / DNAA INITIATOR-ASSOCIATING FACTOR FOR REPLICATION INITIATION"/>
    <property type="match status" value="1"/>
</dbReference>
<dbReference type="Pfam" id="PF13439">
    <property type="entry name" value="Glyco_transf_4"/>
    <property type="match status" value="1"/>
</dbReference>
<dbReference type="GO" id="GO:1901135">
    <property type="term" value="P:carbohydrate derivative metabolic process"/>
    <property type="evidence" value="ECO:0007669"/>
    <property type="project" value="InterPro"/>
</dbReference>
<proteinExistence type="inferred from homology"/>
<dbReference type="PANTHER" id="PTHR30390:SF6">
    <property type="entry name" value="DNAA INITIATOR-ASSOCIATING PROTEIN DIAA"/>
    <property type="match status" value="1"/>
</dbReference>
<dbReference type="InterPro" id="IPR001296">
    <property type="entry name" value="Glyco_trans_1"/>
</dbReference>
<feature type="binding site" evidence="9">
    <location>
        <position position="593"/>
    </location>
    <ligand>
        <name>Zn(2+)</name>
        <dbReference type="ChEBI" id="CHEBI:29105"/>
    </ligand>
</feature>
<feature type="binding site" evidence="9">
    <location>
        <position position="473"/>
    </location>
    <ligand>
        <name>Zn(2+)</name>
        <dbReference type="ChEBI" id="CHEBI:29105"/>
    </ligand>
</feature>
<dbReference type="GO" id="GO:0008968">
    <property type="term" value="F:D-sedoheptulose 7-phosphate isomerase activity"/>
    <property type="evidence" value="ECO:0007669"/>
    <property type="project" value="UniProtKB-UniRule"/>
</dbReference>
<comment type="miscellaneous">
    <text evidence="9">The reaction produces a racemic mixture of D-glycero-alpha-D-manno-heptose 7-phosphate and D-glycero-beta-D-manno-heptose 7-phosphate.</text>
</comment>
<dbReference type="InterPro" id="IPR028098">
    <property type="entry name" value="Glyco_trans_4-like_N"/>
</dbReference>
<dbReference type="GO" id="GO:0008270">
    <property type="term" value="F:zinc ion binding"/>
    <property type="evidence" value="ECO:0007669"/>
    <property type="project" value="UniProtKB-UniRule"/>
</dbReference>
<dbReference type="InterPro" id="IPR035461">
    <property type="entry name" value="GmhA/DiaA"/>
</dbReference>
<dbReference type="InterPro" id="IPR050099">
    <property type="entry name" value="SIS_GmhA/DiaA_subfam"/>
</dbReference>
<evidence type="ECO:0000256" key="1">
    <source>
        <dbReference type="ARBA" id="ARBA00000348"/>
    </source>
</evidence>
<dbReference type="GO" id="GO:0016757">
    <property type="term" value="F:glycosyltransferase activity"/>
    <property type="evidence" value="ECO:0007669"/>
    <property type="project" value="UniProtKB-KW"/>
</dbReference>
<feature type="binding site" evidence="9">
    <location>
        <begin position="533"/>
        <end position="535"/>
    </location>
    <ligand>
        <name>substrate</name>
    </ligand>
</feature>
<accession>A0AAP2DLI2</accession>
<comment type="similarity">
    <text evidence="3 9">Belongs to the SIS family. GmhA subfamily.</text>
</comment>
<dbReference type="CDD" id="cd05006">
    <property type="entry name" value="SIS_GmhA"/>
    <property type="match status" value="1"/>
</dbReference>
<evidence type="ECO:0000313" key="12">
    <source>
        <dbReference type="Proteomes" id="UP001319200"/>
    </source>
</evidence>
<comment type="catalytic activity">
    <reaction evidence="1 9">
        <text>2 D-sedoheptulose 7-phosphate = D-glycero-alpha-D-manno-heptose 7-phosphate + D-glycero-beta-D-manno-heptose 7-phosphate</text>
        <dbReference type="Rhea" id="RHEA:27489"/>
        <dbReference type="ChEBI" id="CHEBI:57483"/>
        <dbReference type="ChEBI" id="CHEBI:60203"/>
        <dbReference type="ChEBI" id="CHEBI:60204"/>
        <dbReference type="EC" id="5.3.1.28"/>
    </reaction>
</comment>
<feature type="binding site" evidence="9">
    <location>
        <begin position="464"/>
        <end position="466"/>
    </location>
    <ligand>
        <name>substrate</name>
    </ligand>
</feature>
<feature type="binding site" evidence="9">
    <location>
        <position position="477"/>
    </location>
    <ligand>
        <name>Zn(2+)</name>
        <dbReference type="ChEBI" id="CHEBI:29105"/>
    </ligand>
</feature>
<keyword evidence="12" id="KW-1185">Reference proteome</keyword>
<dbReference type="Gene3D" id="3.40.50.10490">
    <property type="entry name" value="Glucose-6-phosphate isomerase like protein, domain 1"/>
    <property type="match status" value="1"/>
</dbReference>
<evidence type="ECO:0000256" key="5">
    <source>
        <dbReference type="ARBA" id="ARBA00022723"/>
    </source>
</evidence>
<comment type="subcellular location">
    <subcellularLocation>
        <location evidence="2 9">Cytoplasm</location>
    </subcellularLocation>
</comment>
<comment type="caution">
    <text evidence="11">The sequence shown here is derived from an EMBL/GenBank/DDBJ whole genome shotgun (WGS) entry which is preliminary data.</text>
</comment>
<feature type="binding site" evidence="9">
    <location>
        <begin position="507"/>
        <end position="508"/>
    </location>
    <ligand>
        <name>substrate</name>
    </ligand>
</feature>
<dbReference type="SUPFAM" id="SSF53697">
    <property type="entry name" value="SIS domain"/>
    <property type="match status" value="1"/>
</dbReference>
<dbReference type="AlphaFoldDB" id="A0AAP2DLI2"/>
<keyword evidence="11" id="KW-0808">Transferase</keyword>
<comment type="function">
    <text evidence="9">Catalyzes the isomerization of sedoheptulose 7-phosphate in D-glycero-D-manno-heptose 7-phosphate.</text>
</comment>
<feature type="binding site" evidence="9">
    <location>
        <position position="585"/>
    </location>
    <ligand>
        <name>substrate</name>
    </ligand>
</feature>
<evidence type="ECO:0000256" key="9">
    <source>
        <dbReference type="HAMAP-Rule" id="MF_00067"/>
    </source>
</evidence>
<evidence type="ECO:0000256" key="2">
    <source>
        <dbReference type="ARBA" id="ARBA00004496"/>
    </source>
</evidence>
<dbReference type="GO" id="GO:0005737">
    <property type="term" value="C:cytoplasm"/>
    <property type="evidence" value="ECO:0007669"/>
    <property type="project" value="UniProtKB-SubCell"/>
</dbReference>
<comment type="cofactor">
    <cofactor evidence="9">
        <name>Zn(2+)</name>
        <dbReference type="ChEBI" id="CHEBI:29105"/>
    </cofactor>
    <text evidence="9">Binds 1 zinc ion per subunit.</text>
</comment>